<keyword evidence="1" id="KW-0472">Membrane</keyword>
<dbReference type="RefSeq" id="WP_212693972.1">
    <property type="nucleotide sequence ID" value="NZ_CP058649.1"/>
</dbReference>
<evidence type="ECO:0000313" key="3">
    <source>
        <dbReference type="Proteomes" id="UP000683246"/>
    </source>
</evidence>
<keyword evidence="3" id="KW-1185">Reference proteome</keyword>
<protein>
    <submittedName>
        <fullName evidence="2">Uncharacterized protein</fullName>
    </submittedName>
</protein>
<sequence>MRQPKGEYGYIRSQRKMYGMLSAISFMVIAIVLIVDRYLLEGNVLLLLSVLLVLPAAQFLVKYILYRQFKDGNEIFYKRLEAVSQQLVCLASLAIVRGKQTLFYEAAVMSDRELVLLIDRKKERKDVLSYKEYIEKLIVPKGFSVKVSVYNDEEAMYQYVNDKLVRTLKNVHTDTQVDLAHLLLGQSV</sequence>
<feature type="transmembrane region" description="Helical" evidence="1">
    <location>
        <begin position="46"/>
        <end position="65"/>
    </location>
</feature>
<evidence type="ECO:0000256" key="1">
    <source>
        <dbReference type="SAM" id="Phobius"/>
    </source>
</evidence>
<keyword evidence="1" id="KW-1133">Transmembrane helix</keyword>
<proteinExistence type="predicted"/>
<dbReference type="EMBL" id="CP058649">
    <property type="protein sequence ID" value="QUI23292.1"/>
    <property type="molecule type" value="Genomic_DNA"/>
</dbReference>
<dbReference type="AlphaFoldDB" id="A0A8J8SHD1"/>
<organism evidence="2 3">
    <name type="scientific">Vallitalea pronyensis</name>
    <dbReference type="NCBI Taxonomy" id="1348613"/>
    <lineage>
        <taxon>Bacteria</taxon>
        <taxon>Bacillati</taxon>
        <taxon>Bacillota</taxon>
        <taxon>Clostridia</taxon>
        <taxon>Lachnospirales</taxon>
        <taxon>Vallitaleaceae</taxon>
        <taxon>Vallitalea</taxon>
    </lineage>
</organism>
<reference evidence="2" key="1">
    <citation type="submission" date="2020-07" db="EMBL/GenBank/DDBJ databases">
        <title>Vallitalea pronyensis genome.</title>
        <authorList>
            <person name="Postec A."/>
        </authorList>
    </citation>
    <scope>NUCLEOTIDE SEQUENCE</scope>
    <source>
        <strain evidence="2">FatNI3</strain>
    </source>
</reference>
<keyword evidence="1" id="KW-0812">Transmembrane</keyword>
<accession>A0A8J8SHD1</accession>
<name>A0A8J8SHD1_9FIRM</name>
<dbReference type="Proteomes" id="UP000683246">
    <property type="component" value="Chromosome"/>
</dbReference>
<feature type="transmembrane region" description="Helical" evidence="1">
    <location>
        <begin position="21"/>
        <end position="40"/>
    </location>
</feature>
<evidence type="ECO:0000313" key="2">
    <source>
        <dbReference type="EMBL" id="QUI23292.1"/>
    </source>
</evidence>
<dbReference type="KEGG" id="vpy:HZI73_13785"/>
<gene>
    <name evidence="2" type="ORF">HZI73_13785</name>
</gene>